<keyword evidence="2" id="KW-1133">Transmembrane helix</keyword>
<dbReference type="AlphaFoldDB" id="A0A6A6GIH4"/>
<reference evidence="4" key="1">
    <citation type="journal article" date="2020" name="Stud. Mycol.">
        <title>101 Dothideomycetes genomes: A test case for predicting lifestyles and emergence of pathogens.</title>
        <authorList>
            <person name="Haridas S."/>
            <person name="Albert R."/>
            <person name="Binder M."/>
            <person name="Bloem J."/>
            <person name="LaButti K."/>
            <person name="Salamov A."/>
            <person name="Andreopoulos B."/>
            <person name="Baker S."/>
            <person name="Barry K."/>
            <person name="Bills G."/>
            <person name="Bluhm B."/>
            <person name="Cannon C."/>
            <person name="Castanera R."/>
            <person name="Culley D."/>
            <person name="Daum C."/>
            <person name="Ezra D."/>
            <person name="Gonzalez J."/>
            <person name="Henrissat B."/>
            <person name="Kuo A."/>
            <person name="Liang C."/>
            <person name="Lipzen A."/>
            <person name="Lutzoni F."/>
            <person name="Magnuson J."/>
            <person name="Mondo S."/>
            <person name="Nolan M."/>
            <person name="Ohm R."/>
            <person name="Pangilinan J."/>
            <person name="Park H.-J."/>
            <person name="Ramirez L."/>
            <person name="Alfaro M."/>
            <person name="Sun H."/>
            <person name="Tritt A."/>
            <person name="Yoshinaga Y."/>
            <person name="Zwiers L.-H."/>
            <person name="Turgeon B."/>
            <person name="Goodwin S."/>
            <person name="Spatafora J."/>
            <person name="Crous P."/>
            <person name="Grigoriev I."/>
        </authorList>
    </citation>
    <scope>NUCLEOTIDE SEQUENCE [LARGE SCALE GENOMIC DNA]</scope>
    <source>
        <strain evidence="4">CECT 20119</strain>
    </source>
</reference>
<gene>
    <name evidence="3" type="ORF">BDZ85DRAFT_279161</name>
</gene>
<dbReference type="OrthoDB" id="3915128at2759"/>
<dbReference type="Proteomes" id="UP000799538">
    <property type="component" value="Unassembled WGS sequence"/>
</dbReference>
<evidence type="ECO:0000313" key="4">
    <source>
        <dbReference type="Proteomes" id="UP000799538"/>
    </source>
</evidence>
<dbReference type="EMBL" id="ML992503">
    <property type="protein sequence ID" value="KAF2225471.1"/>
    <property type="molecule type" value="Genomic_DNA"/>
</dbReference>
<proteinExistence type="predicted"/>
<evidence type="ECO:0000313" key="3">
    <source>
        <dbReference type="EMBL" id="KAF2225471.1"/>
    </source>
</evidence>
<feature type="transmembrane region" description="Helical" evidence="2">
    <location>
        <begin position="54"/>
        <end position="72"/>
    </location>
</feature>
<evidence type="ECO:0000256" key="1">
    <source>
        <dbReference type="SAM" id="MobiDB-lite"/>
    </source>
</evidence>
<sequence>MRFLPDPNLGHHPALPAVPPPLISSPVAVAPIFGGLLGTLALLGTAVTRRAPSLAIQTAATSTSIFGFAALAHRLEKSRAHREFLKSKGVEPPSPKLLERWTELDQENVLFAAGLLGVMFRIGRARPGGLLSRWCRVEPKQIGMGTEVIGSFTFGTFAGMVGMWASPLPGTPKALLEMWRDRQIAAQYRHEVEGFEQEYGWSFGLGRLVRDAENQEQSSGSSESLQRLGNTFASFGGLGGGVSSTDGPHGVGGAPSVFSSDVDGTDPKPHHSEVIDGKRIFLPSRNHEYEAKSVKDLEDHLSELQTARANLLPEAELIWHKMAVMEGKDLPLSQNPATADEVLEDMRIRVTLRILNNTHCYLWSQISDIDWMIMDTNKQILQWKAKQANRTWEPGMSHKTKDPIPMTTIDFLAITLAQRRVEQALMETQMLGVQSQLDKLRKSLSPDTQNRGWNQDASRQELDDLERLVLTKGSIDAFVKACEDLINELGKGKIDVEEVLKKWTESGDI</sequence>
<evidence type="ECO:0000256" key="2">
    <source>
        <dbReference type="SAM" id="Phobius"/>
    </source>
</evidence>
<name>A0A6A6GIH4_9PEZI</name>
<keyword evidence="2" id="KW-0812">Transmembrane</keyword>
<feature type="compositionally biased region" description="Basic and acidic residues" evidence="1">
    <location>
        <begin position="265"/>
        <end position="274"/>
    </location>
</feature>
<feature type="region of interest" description="Disordered" evidence="1">
    <location>
        <begin position="239"/>
        <end position="274"/>
    </location>
</feature>
<keyword evidence="2" id="KW-0472">Membrane</keyword>
<accession>A0A6A6GIH4</accession>
<protein>
    <submittedName>
        <fullName evidence="3">Uncharacterized protein</fullName>
    </submittedName>
</protein>
<keyword evidence="4" id="KW-1185">Reference proteome</keyword>
<organism evidence="3 4">
    <name type="scientific">Elsinoe ampelina</name>
    <dbReference type="NCBI Taxonomy" id="302913"/>
    <lineage>
        <taxon>Eukaryota</taxon>
        <taxon>Fungi</taxon>
        <taxon>Dikarya</taxon>
        <taxon>Ascomycota</taxon>
        <taxon>Pezizomycotina</taxon>
        <taxon>Dothideomycetes</taxon>
        <taxon>Dothideomycetidae</taxon>
        <taxon>Myriangiales</taxon>
        <taxon>Elsinoaceae</taxon>
        <taxon>Elsinoe</taxon>
    </lineage>
</organism>
<feature type="transmembrane region" description="Helical" evidence="2">
    <location>
        <begin position="28"/>
        <end position="47"/>
    </location>
</feature>